<dbReference type="EMBL" id="CP012543">
    <property type="protein sequence ID" value="QCD46216.1"/>
    <property type="molecule type" value="Genomic_DNA"/>
</dbReference>
<proteinExistence type="predicted"/>
<evidence type="ECO:0000313" key="1">
    <source>
        <dbReference type="EMBL" id="QCD46216.1"/>
    </source>
</evidence>
<sequence length="64" mass="7573">MTYVEKQEQEKAYKEYEKNLAERFATSEDGEFEISDGESKEWEYLNKSHQSMEVADQDEPNTDS</sequence>
<dbReference type="AlphaFoldDB" id="A0A6G5QL62"/>
<evidence type="ECO:0000313" key="2">
    <source>
        <dbReference type="Proteomes" id="UP000502377"/>
    </source>
</evidence>
<reference evidence="1 2" key="1">
    <citation type="submission" date="2016-07" db="EMBL/GenBank/DDBJ databases">
        <title>Comparative genomics of the Campylobacter concisus group.</title>
        <authorList>
            <person name="Miller W.G."/>
            <person name="Yee E."/>
            <person name="Chapman M.H."/>
            <person name="Huynh S."/>
            <person name="Bono J.L."/>
            <person name="On S.L.W."/>
            <person name="StLeger J."/>
            <person name="Foster G."/>
            <person name="Parker C.T."/>
        </authorList>
    </citation>
    <scope>NUCLEOTIDE SEQUENCE [LARGE SCALE GENOMIC DNA]</scope>
    <source>
        <strain evidence="1 2">ATCC 33238</strain>
    </source>
</reference>
<dbReference type="KEGG" id="crx:CRECT_0526"/>
<gene>
    <name evidence="1" type="ORF">CRECT_0526</name>
</gene>
<accession>A0A6G5QL62</accession>
<name>A0A6G5QL62_CAMRE</name>
<protein>
    <submittedName>
        <fullName evidence="1">Uncharacterized protein</fullName>
    </submittedName>
</protein>
<dbReference type="RefSeq" id="WP_004319177.1">
    <property type="nucleotide sequence ID" value="NZ_CAUTXX010000011.1"/>
</dbReference>
<organism evidence="1 2">
    <name type="scientific">Campylobacter rectus</name>
    <name type="common">Wolinella recta</name>
    <dbReference type="NCBI Taxonomy" id="203"/>
    <lineage>
        <taxon>Bacteria</taxon>
        <taxon>Pseudomonadati</taxon>
        <taxon>Campylobacterota</taxon>
        <taxon>Epsilonproteobacteria</taxon>
        <taxon>Campylobacterales</taxon>
        <taxon>Campylobacteraceae</taxon>
        <taxon>Campylobacter</taxon>
    </lineage>
</organism>
<dbReference type="Proteomes" id="UP000502377">
    <property type="component" value="Chromosome"/>
</dbReference>